<accession>A0A8B8MJX3</accession>
<dbReference type="PANTHER" id="PTHR33067:SF9">
    <property type="entry name" value="RNA-DIRECTED DNA POLYMERASE"/>
    <property type="match status" value="1"/>
</dbReference>
<dbReference type="AlphaFoldDB" id="A0A8B8MJX3"/>
<reference evidence="2" key="2">
    <citation type="submission" date="2025-08" db="UniProtKB">
        <authorList>
            <consortium name="RefSeq"/>
        </authorList>
    </citation>
    <scope>IDENTIFICATION</scope>
    <source>
        <tissue evidence="2">Young leaves</tissue>
    </source>
</reference>
<gene>
    <name evidence="2" type="primary">LOC113874865</name>
</gene>
<keyword evidence="1" id="KW-1185">Reference proteome</keyword>
<organism evidence="1 2">
    <name type="scientific">Abrus precatorius</name>
    <name type="common">Indian licorice</name>
    <name type="synonym">Glycine abrus</name>
    <dbReference type="NCBI Taxonomy" id="3816"/>
    <lineage>
        <taxon>Eukaryota</taxon>
        <taxon>Viridiplantae</taxon>
        <taxon>Streptophyta</taxon>
        <taxon>Embryophyta</taxon>
        <taxon>Tracheophyta</taxon>
        <taxon>Spermatophyta</taxon>
        <taxon>Magnoliopsida</taxon>
        <taxon>eudicotyledons</taxon>
        <taxon>Gunneridae</taxon>
        <taxon>Pentapetalae</taxon>
        <taxon>rosids</taxon>
        <taxon>fabids</taxon>
        <taxon>Fabales</taxon>
        <taxon>Fabaceae</taxon>
        <taxon>Papilionoideae</taxon>
        <taxon>50 kb inversion clade</taxon>
        <taxon>NPAAA clade</taxon>
        <taxon>indigoferoid/millettioid clade</taxon>
        <taxon>Abreae</taxon>
        <taxon>Abrus</taxon>
    </lineage>
</organism>
<dbReference type="OrthoDB" id="1436638at2759"/>
<dbReference type="Gene3D" id="2.40.70.10">
    <property type="entry name" value="Acid Proteases"/>
    <property type="match status" value="1"/>
</dbReference>
<proteinExistence type="predicted"/>
<dbReference type="InterPro" id="IPR021109">
    <property type="entry name" value="Peptidase_aspartic_dom_sf"/>
</dbReference>
<evidence type="ECO:0000313" key="1">
    <source>
        <dbReference type="Proteomes" id="UP000694853"/>
    </source>
</evidence>
<dbReference type="PANTHER" id="PTHR33067">
    <property type="entry name" value="RNA-DIRECTED DNA POLYMERASE-RELATED"/>
    <property type="match status" value="1"/>
</dbReference>
<name>A0A8B8MJX3_ABRPR</name>
<dbReference type="GeneID" id="113874865"/>
<dbReference type="Proteomes" id="UP000694853">
    <property type="component" value="Unplaced"/>
</dbReference>
<reference evidence="1" key="1">
    <citation type="journal article" date="2019" name="Toxins">
        <title>Detection of Abrin-Like and Prepropulchellin-Like Toxin Genes and Transcripts Using Whole Genome Sequencing and Full-Length Transcript Sequencing of Abrus precatorius.</title>
        <authorList>
            <person name="Hovde B.T."/>
            <person name="Daligault H.E."/>
            <person name="Hanschen E.R."/>
            <person name="Kunde Y.A."/>
            <person name="Johnson M.B."/>
            <person name="Starkenburg S.R."/>
            <person name="Johnson S.L."/>
        </authorList>
    </citation>
    <scope>NUCLEOTIDE SEQUENCE [LARGE SCALE GENOMIC DNA]</scope>
</reference>
<protein>
    <submittedName>
        <fullName evidence="2">Uncharacterized protein LOC113874865</fullName>
    </submittedName>
</protein>
<dbReference type="RefSeq" id="XP_027368880.1">
    <property type="nucleotide sequence ID" value="XM_027513079.1"/>
</dbReference>
<dbReference type="KEGG" id="aprc:113874865"/>
<sequence length="447" mass="50088">MVDATSGGSLHSKTSEEALQLIETMAANNFMSSNERSIGRKGIMELETLDAILAQNKLMSKQLTNLNKQFGQLQVGAIGSQLLVCDFCGGKHENGECEAGTSTQLFVEQVNYTGNPPRQQNNPFSNTYNPGWRSNPNFSWSNQRAQKNFNAPFQALVAQPPTQPKPSALEVALEKLSQSTTSFVQQTSSFMQEIRANFKNQEASIRNLESQVGQIAKQLAEKPPGTFPSNTEPNPKKHCKAITLRSGKTLEVQPRESKEEEIKSPQMEDKVDVEDLSFEISNKFQEQGKQQFSESSKGKKKVVDWDKTVELSPYAKVPFPQRLQQQNQDKQFSKFLEVFKKLQINIPFAEALEQMSLYAKFIKGLLSRKRKLKEDETVMLTEECSAIIQRKLPQKLKDPGNFHIPCTIGSLTIGRALCDLGASINLMPLSIIHKLKIKEVKSTMISL</sequence>
<evidence type="ECO:0000313" key="2">
    <source>
        <dbReference type="RefSeq" id="XP_027368880.1"/>
    </source>
</evidence>